<evidence type="ECO:0000313" key="12">
    <source>
        <dbReference type="EMBL" id="SPX43403.1"/>
    </source>
</evidence>
<dbReference type="Pfam" id="PF01728">
    <property type="entry name" value="FtsJ"/>
    <property type="match status" value="1"/>
</dbReference>
<dbReference type="InterPro" id="IPR002877">
    <property type="entry name" value="RNA_MeTrfase_FtsJ_dom"/>
</dbReference>
<dbReference type="PANTHER" id="PTHR10920">
    <property type="entry name" value="RIBOSOMAL RNA METHYLTRANSFERASE"/>
    <property type="match status" value="1"/>
</dbReference>
<dbReference type="InterPro" id="IPR050082">
    <property type="entry name" value="RNA_methyltr_RlmE"/>
</dbReference>
<name>A0A2X1Q238_HAEIF</name>
<dbReference type="SUPFAM" id="SSF53335">
    <property type="entry name" value="S-adenosyl-L-methionine-dependent methyltransferases"/>
    <property type="match status" value="1"/>
</dbReference>
<evidence type="ECO:0000256" key="3">
    <source>
        <dbReference type="ARBA" id="ARBA00022679"/>
    </source>
</evidence>
<evidence type="ECO:0000256" key="10">
    <source>
        <dbReference type="ARBA" id="ARBA00048970"/>
    </source>
</evidence>
<evidence type="ECO:0000256" key="7">
    <source>
        <dbReference type="ARBA" id="ARBA00041129"/>
    </source>
</evidence>
<dbReference type="EC" id="2.1.1.166" evidence="6"/>
<dbReference type="Gene3D" id="3.40.50.150">
    <property type="entry name" value="Vaccinia Virus protein VP39"/>
    <property type="match status" value="1"/>
</dbReference>
<gene>
    <name evidence="12" type="primary">rlmE_1</name>
    <name evidence="12" type="ORF">NCTC11872_03069</name>
</gene>
<dbReference type="GO" id="GO:0008650">
    <property type="term" value="F:rRNA (uridine-2'-O-)-methyltransferase activity"/>
    <property type="evidence" value="ECO:0007669"/>
    <property type="project" value="TreeGrafter"/>
</dbReference>
<feature type="domain" description="Ribosomal RNA methyltransferase FtsJ" evidence="11">
    <location>
        <begin position="18"/>
        <end position="68"/>
    </location>
</feature>
<evidence type="ECO:0000256" key="2">
    <source>
        <dbReference type="ARBA" id="ARBA00022603"/>
    </source>
</evidence>
<dbReference type="AlphaFoldDB" id="A0A2X1Q238"/>
<keyword evidence="2 12" id="KW-0489">Methyltransferase</keyword>
<keyword evidence="4" id="KW-0949">S-adenosyl-L-methionine</keyword>
<evidence type="ECO:0000256" key="4">
    <source>
        <dbReference type="ARBA" id="ARBA00022691"/>
    </source>
</evidence>
<dbReference type="InterPro" id="IPR029063">
    <property type="entry name" value="SAM-dependent_MTases_sf"/>
</dbReference>
<evidence type="ECO:0000259" key="11">
    <source>
        <dbReference type="Pfam" id="PF01728"/>
    </source>
</evidence>
<protein>
    <recommendedName>
        <fullName evidence="7">Ribosomal RNA large subunit methyltransferase E</fullName>
        <ecNumber evidence="6">2.1.1.166</ecNumber>
    </recommendedName>
    <alternativeName>
        <fullName evidence="9">23S rRNA Um2552 methyltransferase</fullName>
    </alternativeName>
    <alternativeName>
        <fullName evidence="8">rRNA (uridine-2'-O-)-methyltransferase</fullName>
    </alternativeName>
</protein>
<dbReference type="Proteomes" id="UP000249936">
    <property type="component" value="Unassembled WGS sequence"/>
</dbReference>
<evidence type="ECO:0000256" key="8">
    <source>
        <dbReference type="ARBA" id="ARBA00041995"/>
    </source>
</evidence>
<comment type="function">
    <text evidence="5">Specifically methylates the uridine in position 2552 of 23S rRNA at the 2'-O position of the ribose in the fully assembled 50S ribosomal subunit.</text>
</comment>
<dbReference type="PANTHER" id="PTHR10920:SF18">
    <property type="entry name" value="RRNA METHYLTRANSFERASE 2, MITOCHONDRIAL"/>
    <property type="match status" value="1"/>
</dbReference>
<accession>A0A2X1Q238</accession>
<evidence type="ECO:0000313" key="13">
    <source>
        <dbReference type="Proteomes" id="UP000249936"/>
    </source>
</evidence>
<keyword evidence="1" id="KW-0698">rRNA processing</keyword>
<evidence type="ECO:0000256" key="1">
    <source>
        <dbReference type="ARBA" id="ARBA00022552"/>
    </source>
</evidence>
<keyword evidence="3 12" id="KW-0808">Transferase</keyword>
<sequence>MNILVINLCKKHISKKLRSRAYFKIDEIQQTDKLFKQGMTVVDLGAAPGGWSQYVVSQIGGKGRVIACGYFRNGSHCRR</sequence>
<proteinExistence type="predicted"/>
<evidence type="ECO:0000256" key="5">
    <source>
        <dbReference type="ARBA" id="ARBA00037569"/>
    </source>
</evidence>
<dbReference type="EMBL" id="UASK01000018">
    <property type="protein sequence ID" value="SPX43403.1"/>
    <property type="molecule type" value="Genomic_DNA"/>
</dbReference>
<organism evidence="12 13">
    <name type="scientific">Haemophilus influenzae</name>
    <dbReference type="NCBI Taxonomy" id="727"/>
    <lineage>
        <taxon>Bacteria</taxon>
        <taxon>Pseudomonadati</taxon>
        <taxon>Pseudomonadota</taxon>
        <taxon>Gammaproteobacteria</taxon>
        <taxon>Pasteurellales</taxon>
        <taxon>Pasteurellaceae</taxon>
        <taxon>Haemophilus</taxon>
    </lineage>
</organism>
<reference evidence="12 13" key="1">
    <citation type="submission" date="2018-06" db="EMBL/GenBank/DDBJ databases">
        <authorList>
            <consortium name="Pathogen Informatics"/>
            <person name="Doyle S."/>
        </authorList>
    </citation>
    <scope>NUCLEOTIDE SEQUENCE [LARGE SCALE GENOMIC DNA]</scope>
    <source>
        <strain evidence="12 13">NCTC11872</strain>
    </source>
</reference>
<evidence type="ECO:0000256" key="6">
    <source>
        <dbReference type="ARBA" id="ARBA00038861"/>
    </source>
</evidence>
<comment type="catalytic activity">
    <reaction evidence="10">
        <text>uridine(2552) in 23S rRNA + S-adenosyl-L-methionine = 2'-O-methyluridine(2552) in 23S rRNA + S-adenosyl-L-homocysteine + H(+)</text>
        <dbReference type="Rhea" id="RHEA:42720"/>
        <dbReference type="Rhea" id="RHEA-COMP:10202"/>
        <dbReference type="Rhea" id="RHEA-COMP:10203"/>
        <dbReference type="ChEBI" id="CHEBI:15378"/>
        <dbReference type="ChEBI" id="CHEBI:57856"/>
        <dbReference type="ChEBI" id="CHEBI:59789"/>
        <dbReference type="ChEBI" id="CHEBI:65315"/>
        <dbReference type="ChEBI" id="CHEBI:74478"/>
        <dbReference type="EC" id="2.1.1.166"/>
    </reaction>
</comment>
<evidence type="ECO:0000256" key="9">
    <source>
        <dbReference type="ARBA" id="ARBA00042745"/>
    </source>
</evidence>